<accession>A0ABV3TIC1</accession>
<keyword evidence="3" id="KW-1185">Reference proteome</keyword>
<reference evidence="2 3" key="1">
    <citation type="journal article" date="2011" name="Int. J. Syst. Evol. Microbiol.">
        <title>Zhongshania antarctica gen. nov., sp. nov. and Zhongshania guokunii sp. nov., gammaproteobacteria respectively isolated from coastal attached (fast) ice and surface seawater of the Antarctic.</title>
        <authorList>
            <person name="Li H.J."/>
            <person name="Zhang X.Y."/>
            <person name="Chen C.X."/>
            <person name="Zhang Y.J."/>
            <person name="Gao Z.M."/>
            <person name="Yu Y."/>
            <person name="Chen X.L."/>
            <person name="Chen B."/>
            <person name="Zhang Y.Z."/>
        </authorList>
    </citation>
    <scope>NUCLEOTIDE SEQUENCE [LARGE SCALE GENOMIC DNA]</scope>
    <source>
        <strain evidence="2 3">15-R06ZXC-3</strain>
    </source>
</reference>
<proteinExistence type="predicted"/>
<evidence type="ECO:0000313" key="3">
    <source>
        <dbReference type="Proteomes" id="UP001557465"/>
    </source>
</evidence>
<feature type="transmembrane region" description="Helical" evidence="1">
    <location>
        <begin position="118"/>
        <end position="138"/>
    </location>
</feature>
<feature type="transmembrane region" description="Helical" evidence="1">
    <location>
        <begin position="144"/>
        <end position="165"/>
    </location>
</feature>
<feature type="transmembrane region" description="Helical" evidence="1">
    <location>
        <begin position="31"/>
        <end position="50"/>
    </location>
</feature>
<dbReference type="PANTHER" id="PTHR34989:SF1">
    <property type="entry name" value="PROTEIN HDED"/>
    <property type="match status" value="1"/>
</dbReference>
<evidence type="ECO:0000313" key="2">
    <source>
        <dbReference type="EMBL" id="MEX1661328.1"/>
    </source>
</evidence>
<sequence length="172" mass="18025">MKAANLFLGIGAGMVLLGILALANPFTASLAVTTFVGILFLLGGVAQAWLTFRGIDAEHRMSHGVIALLNIVVGVWLLANPLSGTASLTFVVGALFLIMGAMRLIVGLRMPRHAMRPLLWFTGLASIVIGVVIFSDFQNVATKLLGVLLGVQLLLDGLGLLVLGLSGRGPRL</sequence>
<dbReference type="Proteomes" id="UP001557465">
    <property type="component" value="Unassembled WGS sequence"/>
</dbReference>
<keyword evidence="1" id="KW-0812">Transmembrane</keyword>
<feature type="transmembrane region" description="Helical" evidence="1">
    <location>
        <begin position="62"/>
        <end position="79"/>
    </location>
</feature>
<organism evidence="2 3">
    <name type="scientific">Thioclava arctica</name>
    <dbReference type="NCBI Taxonomy" id="3238301"/>
    <lineage>
        <taxon>Bacteria</taxon>
        <taxon>Pseudomonadati</taxon>
        <taxon>Pseudomonadota</taxon>
        <taxon>Alphaproteobacteria</taxon>
        <taxon>Rhodobacterales</taxon>
        <taxon>Paracoccaceae</taxon>
        <taxon>Thioclava</taxon>
    </lineage>
</organism>
<gene>
    <name evidence="2" type="ORF">AB4874_06650</name>
</gene>
<dbReference type="EMBL" id="JBFRYC010000003">
    <property type="protein sequence ID" value="MEX1661328.1"/>
    <property type="molecule type" value="Genomic_DNA"/>
</dbReference>
<feature type="transmembrane region" description="Helical" evidence="1">
    <location>
        <begin position="85"/>
        <end position="106"/>
    </location>
</feature>
<comment type="caution">
    <text evidence="2">The sequence shown here is derived from an EMBL/GenBank/DDBJ whole genome shotgun (WGS) entry which is preliminary data.</text>
</comment>
<keyword evidence="1" id="KW-0472">Membrane</keyword>
<dbReference type="InterPro" id="IPR005325">
    <property type="entry name" value="DUF308_memb"/>
</dbReference>
<name>A0ABV3TIC1_9RHOB</name>
<dbReference type="Pfam" id="PF03729">
    <property type="entry name" value="DUF308"/>
    <property type="match status" value="1"/>
</dbReference>
<dbReference type="PANTHER" id="PTHR34989">
    <property type="entry name" value="PROTEIN HDED"/>
    <property type="match status" value="1"/>
</dbReference>
<evidence type="ECO:0000256" key="1">
    <source>
        <dbReference type="SAM" id="Phobius"/>
    </source>
</evidence>
<keyword evidence="1" id="KW-1133">Transmembrane helix</keyword>
<dbReference type="InterPro" id="IPR052712">
    <property type="entry name" value="Acid_resist_chaperone_HdeD"/>
</dbReference>
<dbReference type="RefSeq" id="WP_368391388.1">
    <property type="nucleotide sequence ID" value="NZ_JBFRYC010000003.1"/>
</dbReference>
<protein>
    <submittedName>
        <fullName evidence="2">HdeD family acid-resistance protein</fullName>
    </submittedName>
</protein>